<feature type="chain" id="PRO_5040218023" evidence="3">
    <location>
        <begin position="20"/>
        <end position="521"/>
    </location>
</feature>
<feature type="compositionally biased region" description="Polar residues" evidence="1">
    <location>
        <begin position="178"/>
        <end position="188"/>
    </location>
</feature>
<evidence type="ECO:0000313" key="5">
    <source>
        <dbReference type="RefSeq" id="XP_011301050.1"/>
    </source>
</evidence>
<proteinExistence type="predicted"/>
<dbReference type="OrthoDB" id="8185211at2759"/>
<feature type="transmembrane region" description="Helical" evidence="2">
    <location>
        <begin position="478"/>
        <end position="500"/>
    </location>
</feature>
<organism evidence="4 5">
    <name type="scientific">Fopius arisanus</name>
    <dbReference type="NCBI Taxonomy" id="64838"/>
    <lineage>
        <taxon>Eukaryota</taxon>
        <taxon>Metazoa</taxon>
        <taxon>Ecdysozoa</taxon>
        <taxon>Arthropoda</taxon>
        <taxon>Hexapoda</taxon>
        <taxon>Insecta</taxon>
        <taxon>Pterygota</taxon>
        <taxon>Neoptera</taxon>
        <taxon>Endopterygota</taxon>
        <taxon>Hymenoptera</taxon>
        <taxon>Apocrita</taxon>
        <taxon>Ichneumonoidea</taxon>
        <taxon>Braconidae</taxon>
        <taxon>Opiinae</taxon>
        <taxon>Fopius</taxon>
    </lineage>
</organism>
<keyword evidence="4" id="KW-1185">Reference proteome</keyword>
<evidence type="ECO:0000256" key="3">
    <source>
        <dbReference type="SAM" id="SignalP"/>
    </source>
</evidence>
<dbReference type="RefSeq" id="XP_011301050.1">
    <property type="nucleotide sequence ID" value="XM_011302748.1"/>
</dbReference>
<reference evidence="5" key="1">
    <citation type="submission" date="2025-08" db="UniProtKB">
        <authorList>
            <consortium name="RefSeq"/>
        </authorList>
    </citation>
    <scope>IDENTIFICATION</scope>
    <source>
        <strain evidence="5">USDA-PBARC FA_bdor</strain>
        <tissue evidence="5">Whole organism</tissue>
    </source>
</reference>
<dbReference type="AlphaFoldDB" id="A0A9R1T1N1"/>
<evidence type="ECO:0000256" key="2">
    <source>
        <dbReference type="SAM" id="Phobius"/>
    </source>
</evidence>
<feature type="region of interest" description="Disordered" evidence="1">
    <location>
        <begin position="178"/>
        <end position="289"/>
    </location>
</feature>
<feature type="region of interest" description="Disordered" evidence="1">
    <location>
        <begin position="312"/>
        <end position="336"/>
    </location>
</feature>
<keyword evidence="2" id="KW-0812">Transmembrane</keyword>
<keyword evidence="3" id="KW-0732">Signal</keyword>
<feature type="compositionally biased region" description="Basic and acidic residues" evidence="1">
    <location>
        <begin position="211"/>
        <end position="226"/>
    </location>
</feature>
<sequence>MELRLLMLLVVLVVDGTIGDTRYFIKRQSDDLKIAQPQESGEKEKSRAIYRLEDADSIRDAMKVNNDKRNSFVESSTFDPDVLNKFLDEYANKIRSTTEKSFYHLKTTKMPGVTLLEIDGKKSTEAPASTEGSINPLDNIESLNDTVKRNKFYSSQGNDNRDGWVTLEAVPWSKSKISKWQANPNSQRPWPEATKWDKPSGGKPWANDFSSRPHYENNKPWYDKPKPQWPDFDQPQTRPKPQPGRPYPHDQYESVSQTQKWPPERPNSAWETFPSSHRPQSDIITDNRPANFPVSTWDKYDQLSKPGYTFHDRYSTDPEETGNDWPSYPNKFDQPKPTRPFYSQYNYDNRHPPSHPSTGDGEWILLSTNRGYQKSRQRSLKFETIDNINLMPNGTKKNDDNDPAIPVMTSKRQVRLTVLPSLNGTNTTTSHGGLLEVERTFKTVDQSQREFEAGKLTQKVDKKRPIRTSVAARPSNSAVLAAVGAGMLPATMAMMIPMMLGRRRRSAGPRDGGGRNFSISQ</sequence>
<dbReference type="Proteomes" id="UP000694866">
    <property type="component" value="Unplaced"/>
</dbReference>
<feature type="signal peptide" evidence="3">
    <location>
        <begin position="1"/>
        <end position="19"/>
    </location>
</feature>
<evidence type="ECO:0000256" key="1">
    <source>
        <dbReference type="SAM" id="MobiDB-lite"/>
    </source>
</evidence>
<accession>A0A9R1T1N1</accession>
<dbReference type="GeneID" id="105265314"/>
<evidence type="ECO:0000313" key="4">
    <source>
        <dbReference type="Proteomes" id="UP000694866"/>
    </source>
</evidence>
<gene>
    <name evidence="5" type="primary">LOC105265314</name>
</gene>
<keyword evidence="2" id="KW-1133">Transmembrane helix</keyword>
<name>A0A9R1T1N1_9HYME</name>
<dbReference type="KEGG" id="fas:105265314"/>
<feature type="compositionally biased region" description="Polar residues" evidence="1">
    <location>
        <begin position="269"/>
        <end position="284"/>
    </location>
</feature>
<protein>
    <submittedName>
        <fullName evidence="5">Uncharacterized protein</fullName>
    </submittedName>
</protein>
<keyword evidence="2" id="KW-0472">Membrane</keyword>